<accession>A0AAD2D6Z1</accession>
<sequence>MFGFSNHFIETDAQEQTLIGQQTQLSIFSEDDPDSPKIPECVPLNIPELPELERLDFSPNFSEISANIFNESPKQNDIYKFQEVRNCKVGRMEGGIDSFELSNTQITQTQLVKSFELKESKQKNSTGTSKPSRSRWGRKQDKLLFQTIRDMEKEELITMNDLLTPSSEIFSRDCEEIQQLCERSGWKSSPEKLLSRIKSLCVSEFSFRETTLLKKILKTYKYKEVDYQKVINEFPGKTMPVLQSMAQMLIDFHCTKDLDSFRNSRKKSVRKAPK</sequence>
<dbReference type="Proteomes" id="UP001295684">
    <property type="component" value="Unassembled WGS sequence"/>
</dbReference>
<name>A0AAD2D6Z1_EUPCR</name>
<keyword evidence="3" id="KW-1185">Reference proteome</keyword>
<dbReference type="AlphaFoldDB" id="A0AAD2D6Z1"/>
<feature type="region of interest" description="Disordered" evidence="1">
    <location>
        <begin position="118"/>
        <end position="137"/>
    </location>
</feature>
<dbReference type="EMBL" id="CAMPGE010024248">
    <property type="protein sequence ID" value="CAI2382100.1"/>
    <property type="molecule type" value="Genomic_DNA"/>
</dbReference>
<reference evidence="2" key="1">
    <citation type="submission" date="2023-07" db="EMBL/GenBank/DDBJ databases">
        <authorList>
            <consortium name="AG Swart"/>
            <person name="Singh M."/>
            <person name="Singh A."/>
            <person name="Seah K."/>
            <person name="Emmerich C."/>
        </authorList>
    </citation>
    <scope>NUCLEOTIDE SEQUENCE</scope>
    <source>
        <strain evidence="2">DP1</strain>
    </source>
</reference>
<organism evidence="2 3">
    <name type="scientific">Euplotes crassus</name>
    <dbReference type="NCBI Taxonomy" id="5936"/>
    <lineage>
        <taxon>Eukaryota</taxon>
        <taxon>Sar</taxon>
        <taxon>Alveolata</taxon>
        <taxon>Ciliophora</taxon>
        <taxon>Intramacronucleata</taxon>
        <taxon>Spirotrichea</taxon>
        <taxon>Hypotrichia</taxon>
        <taxon>Euplotida</taxon>
        <taxon>Euplotidae</taxon>
        <taxon>Moneuplotes</taxon>
    </lineage>
</organism>
<proteinExistence type="predicted"/>
<comment type="caution">
    <text evidence="2">The sequence shown here is derived from an EMBL/GenBank/DDBJ whole genome shotgun (WGS) entry which is preliminary data.</text>
</comment>
<evidence type="ECO:0000313" key="3">
    <source>
        <dbReference type="Proteomes" id="UP001295684"/>
    </source>
</evidence>
<protein>
    <submittedName>
        <fullName evidence="2">Uncharacterized protein</fullName>
    </submittedName>
</protein>
<evidence type="ECO:0000256" key="1">
    <source>
        <dbReference type="SAM" id="MobiDB-lite"/>
    </source>
</evidence>
<evidence type="ECO:0000313" key="2">
    <source>
        <dbReference type="EMBL" id="CAI2382100.1"/>
    </source>
</evidence>
<gene>
    <name evidence="2" type="ORF">ECRASSUSDP1_LOCUS23567</name>
</gene>